<organism evidence="1 2">
    <name type="scientific">Candidatus Azambacteria bacterium GW2011_GWA1_44_9</name>
    <dbReference type="NCBI Taxonomy" id="1618610"/>
    <lineage>
        <taxon>Bacteria</taxon>
        <taxon>Candidatus Azamiibacteriota</taxon>
    </lineage>
</organism>
<dbReference type="EMBL" id="LCJQ01000014">
    <property type="protein sequence ID" value="KKT81214.1"/>
    <property type="molecule type" value="Genomic_DNA"/>
</dbReference>
<comment type="caution">
    <text evidence="1">The sequence shown here is derived from an EMBL/GenBank/DDBJ whole genome shotgun (WGS) entry which is preliminary data.</text>
</comment>
<protein>
    <submittedName>
        <fullName evidence="1">Uncharacterized protein</fullName>
    </submittedName>
</protein>
<gene>
    <name evidence="1" type="ORF">UW78_C0014G0019</name>
</gene>
<dbReference type="Proteomes" id="UP000034595">
    <property type="component" value="Unassembled WGS sequence"/>
</dbReference>
<sequence>DWGLKLDPMKLELLVIAGQLYRGEYVLKSCTQNKMRLAVCQGLVG</sequence>
<feature type="non-terminal residue" evidence="1">
    <location>
        <position position="1"/>
    </location>
</feature>
<accession>A0A0G1NAJ6</accession>
<proteinExistence type="predicted"/>
<reference evidence="1 2" key="1">
    <citation type="journal article" date="2015" name="Nature">
        <title>rRNA introns, odd ribosomes, and small enigmatic genomes across a large radiation of phyla.</title>
        <authorList>
            <person name="Brown C.T."/>
            <person name="Hug L.A."/>
            <person name="Thomas B.C."/>
            <person name="Sharon I."/>
            <person name="Castelle C.J."/>
            <person name="Singh A."/>
            <person name="Wilkins M.J."/>
            <person name="Williams K.H."/>
            <person name="Banfield J.F."/>
        </authorList>
    </citation>
    <scope>NUCLEOTIDE SEQUENCE [LARGE SCALE GENOMIC DNA]</scope>
</reference>
<name>A0A0G1NAJ6_9BACT</name>
<evidence type="ECO:0000313" key="2">
    <source>
        <dbReference type="Proteomes" id="UP000034595"/>
    </source>
</evidence>
<dbReference type="AlphaFoldDB" id="A0A0G1NAJ6"/>
<evidence type="ECO:0000313" key="1">
    <source>
        <dbReference type="EMBL" id="KKT81214.1"/>
    </source>
</evidence>